<dbReference type="AlphaFoldDB" id="A0A2K1KPH4"/>
<evidence type="ECO:0000313" key="8">
    <source>
        <dbReference type="EnsemblPlants" id="PAC:32919610.CDS.1"/>
    </source>
</evidence>
<protein>
    <recommendedName>
        <fullName evidence="6">Late embryogenesis abundant protein LEA-2 subgroup domain-containing protein</fullName>
    </recommendedName>
</protein>
<accession>A0A2K1KPH4</accession>
<keyword evidence="9" id="KW-1185">Reference proteome</keyword>
<dbReference type="PANTHER" id="PTHR31234:SF2">
    <property type="entry name" value="OS05G0199100 PROTEIN"/>
    <property type="match status" value="1"/>
</dbReference>
<dbReference type="RefSeq" id="XP_024374459.1">
    <property type="nucleotide sequence ID" value="XM_024518691.2"/>
</dbReference>
<dbReference type="InterPro" id="IPR004864">
    <property type="entry name" value="LEA_2"/>
</dbReference>
<reference evidence="7 9" key="2">
    <citation type="journal article" date="2018" name="Plant J.">
        <title>The Physcomitrella patens chromosome-scale assembly reveals moss genome structure and evolution.</title>
        <authorList>
            <person name="Lang D."/>
            <person name="Ullrich K.K."/>
            <person name="Murat F."/>
            <person name="Fuchs J."/>
            <person name="Jenkins J."/>
            <person name="Haas F.B."/>
            <person name="Piednoel M."/>
            <person name="Gundlach H."/>
            <person name="Van Bel M."/>
            <person name="Meyberg R."/>
            <person name="Vives C."/>
            <person name="Morata J."/>
            <person name="Symeonidi A."/>
            <person name="Hiss M."/>
            <person name="Muchero W."/>
            <person name="Kamisugi Y."/>
            <person name="Saleh O."/>
            <person name="Blanc G."/>
            <person name="Decker E.L."/>
            <person name="van Gessel N."/>
            <person name="Grimwood J."/>
            <person name="Hayes R.D."/>
            <person name="Graham S.W."/>
            <person name="Gunter L.E."/>
            <person name="McDaniel S.F."/>
            <person name="Hoernstein S.N.W."/>
            <person name="Larsson A."/>
            <person name="Li F.W."/>
            <person name="Perroud P.F."/>
            <person name="Phillips J."/>
            <person name="Ranjan P."/>
            <person name="Rokshar D.S."/>
            <person name="Rothfels C.J."/>
            <person name="Schneider L."/>
            <person name="Shu S."/>
            <person name="Stevenson D.W."/>
            <person name="Thummler F."/>
            <person name="Tillich M."/>
            <person name="Villarreal Aguilar J.C."/>
            <person name="Widiez T."/>
            <person name="Wong G.K."/>
            <person name="Wymore A."/>
            <person name="Zhang Y."/>
            <person name="Zimmer A.D."/>
            <person name="Quatrano R.S."/>
            <person name="Mayer K.F.X."/>
            <person name="Goodstein D."/>
            <person name="Casacuberta J.M."/>
            <person name="Vandepoele K."/>
            <person name="Reski R."/>
            <person name="Cuming A.C."/>
            <person name="Tuskan G.A."/>
            <person name="Maumus F."/>
            <person name="Salse J."/>
            <person name="Schmutz J."/>
            <person name="Rensing S.A."/>
        </authorList>
    </citation>
    <scope>NUCLEOTIDE SEQUENCE [LARGE SCALE GENOMIC DNA]</scope>
    <source>
        <strain evidence="8 9">cv. Gransden 2004</strain>
    </source>
</reference>
<evidence type="ECO:0000256" key="3">
    <source>
        <dbReference type="ARBA" id="ARBA00022989"/>
    </source>
</evidence>
<dbReference type="PANTHER" id="PTHR31234">
    <property type="entry name" value="LATE EMBRYOGENESIS ABUNDANT (LEA) HYDROXYPROLINE-RICH GLYCOPROTEIN FAMILY"/>
    <property type="match status" value="1"/>
</dbReference>
<evidence type="ECO:0000259" key="6">
    <source>
        <dbReference type="Pfam" id="PF03168"/>
    </source>
</evidence>
<dbReference type="InterPro" id="IPR044839">
    <property type="entry name" value="NDR1-like"/>
</dbReference>
<evidence type="ECO:0000256" key="1">
    <source>
        <dbReference type="ARBA" id="ARBA00004167"/>
    </source>
</evidence>
<dbReference type="Gramene" id="Pp3c4_22140V3.3">
    <property type="protein sequence ID" value="PAC:32919612.CDS.1"/>
    <property type="gene ID" value="Pp3c4_22140"/>
</dbReference>
<dbReference type="GO" id="GO:0016020">
    <property type="term" value="C:membrane"/>
    <property type="evidence" value="ECO:0007669"/>
    <property type="project" value="UniProtKB-SubCell"/>
</dbReference>
<keyword evidence="3 5" id="KW-1133">Transmembrane helix</keyword>
<name>A0A2K1KPH4_PHYPA</name>
<dbReference type="GO" id="GO:0098542">
    <property type="term" value="P:defense response to other organism"/>
    <property type="evidence" value="ECO:0007669"/>
    <property type="project" value="InterPro"/>
</dbReference>
<dbReference type="FunCoup" id="A0A2K1KPH4">
    <property type="interactions" value="946"/>
</dbReference>
<evidence type="ECO:0000313" key="9">
    <source>
        <dbReference type="Proteomes" id="UP000006727"/>
    </source>
</evidence>
<evidence type="ECO:0000256" key="2">
    <source>
        <dbReference type="ARBA" id="ARBA00022692"/>
    </source>
</evidence>
<dbReference type="Gramene" id="Pp3c4_22140V3.2">
    <property type="protein sequence ID" value="PAC:32919611.CDS.1"/>
    <property type="gene ID" value="Pp3c4_22140"/>
</dbReference>
<dbReference type="OrthoDB" id="669838at2759"/>
<dbReference type="Pfam" id="PF03168">
    <property type="entry name" value="LEA_2"/>
    <property type="match status" value="1"/>
</dbReference>
<evidence type="ECO:0000256" key="4">
    <source>
        <dbReference type="ARBA" id="ARBA00023136"/>
    </source>
</evidence>
<keyword evidence="4 5" id="KW-0472">Membrane</keyword>
<dbReference type="EnsemblPlants" id="Pp3c4_22140V3.3">
    <property type="protein sequence ID" value="PAC:32919612.CDS.1"/>
    <property type="gene ID" value="Pp3c4_22140"/>
</dbReference>
<dbReference type="EMBL" id="ABEU02000004">
    <property type="protein sequence ID" value="PNR55695.1"/>
    <property type="molecule type" value="Genomic_DNA"/>
</dbReference>
<keyword evidence="2 5" id="KW-0812">Transmembrane</keyword>
<evidence type="ECO:0000313" key="7">
    <source>
        <dbReference type="EMBL" id="PNR55695.1"/>
    </source>
</evidence>
<dbReference type="Gramene" id="Pp3c4_22140V3.1">
    <property type="protein sequence ID" value="PAC:32919610.CDS.1"/>
    <property type="gene ID" value="Pp3c4_22140"/>
</dbReference>
<sequence>MTTKFMSNMSRTFSNSGFSRTYSSAPKPFHFTKLHQANMSPLPPPATQKPKKDNSTCWAIFCCCFTGCISMLITAAIVLGITALIIWLVLRPVHMPRYNIQDVNVVRFAYNSVPRTLDSEVRYVVNANNPNGKIGIRYETITIDTVYMTQNLNQHSIPGFYHGHRNVTLKPASFSTTGLPLDPGTGAILEGHIATGDVPLVMRVRVKFNLKIGAITTPTFTVKVNCNVHIKPPIGTTPASVLGSPTCKRV</sequence>
<gene>
    <name evidence="8" type="primary">LOC112281797</name>
    <name evidence="7" type="ORF">PHYPA_006592</name>
</gene>
<dbReference type="PaxDb" id="3218-PP1S378_32V6.1"/>
<proteinExistence type="predicted"/>
<dbReference type="OMA" id="EGHIATG"/>
<dbReference type="EnsemblPlants" id="Pp3c4_22140V3.1">
    <property type="protein sequence ID" value="PAC:32919610.CDS.1"/>
    <property type="gene ID" value="Pp3c4_22140"/>
</dbReference>
<feature type="domain" description="Late embryogenesis abundant protein LEA-2 subgroup" evidence="6">
    <location>
        <begin position="125"/>
        <end position="226"/>
    </location>
</feature>
<comment type="subcellular location">
    <subcellularLocation>
        <location evidence="1">Membrane</location>
        <topology evidence="1">Single-pass membrane protein</topology>
    </subcellularLocation>
</comment>
<dbReference type="KEGG" id="ppp:112281797"/>
<reference evidence="7 9" key="1">
    <citation type="journal article" date="2008" name="Science">
        <title>The Physcomitrella genome reveals evolutionary insights into the conquest of land by plants.</title>
        <authorList>
            <person name="Rensing S."/>
            <person name="Lang D."/>
            <person name="Zimmer A."/>
            <person name="Terry A."/>
            <person name="Salamov A."/>
            <person name="Shapiro H."/>
            <person name="Nishiyama T."/>
            <person name="Perroud P.-F."/>
            <person name="Lindquist E."/>
            <person name="Kamisugi Y."/>
            <person name="Tanahashi T."/>
            <person name="Sakakibara K."/>
            <person name="Fujita T."/>
            <person name="Oishi K."/>
            <person name="Shin-I T."/>
            <person name="Kuroki Y."/>
            <person name="Toyoda A."/>
            <person name="Suzuki Y."/>
            <person name="Hashimoto A."/>
            <person name="Yamaguchi K."/>
            <person name="Sugano A."/>
            <person name="Kohara Y."/>
            <person name="Fujiyama A."/>
            <person name="Anterola A."/>
            <person name="Aoki S."/>
            <person name="Ashton N."/>
            <person name="Barbazuk W.B."/>
            <person name="Barker E."/>
            <person name="Bennetzen J."/>
            <person name="Bezanilla M."/>
            <person name="Blankenship R."/>
            <person name="Cho S.H."/>
            <person name="Dutcher S."/>
            <person name="Estelle M."/>
            <person name="Fawcett J.A."/>
            <person name="Gundlach H."/>
            <person name="Hanada K."/>
            <person name="Heyl A."/>
            <person name="Hicks K.A."/>
            <person name="Hugh J."/>
            <person name="Lohr M."/>
            <person name="Mayer K."/>
            <person name="Melkozernov A."/>
            <person name="Murata T."/>
            <person name="Nelson D."/>
            <person name="Pils B."/>
            <person name="Prigge M."/>
            <person name="Reiss B."/>
            <person name="Renner T."/>
            <person name="Rombauts S."/>
            <person name="Rushton P."/>
            <person name="Sanderfoot A."/>
            <person name="Schween G."/>
            <person name="Shiu S.-H."/>
            <person name="Stueber K."/>
            <person name="Theodoulou F.L."/>
            <person name="Tu H."/>
            <person name="Van de Peer Y."/>
            <person name="Verrier P.J."/>
            <person name="Waters E."/>
            <person name="Wood A."/>
            <person name="Yang L."/>
            <person name="Cove D."/>
            <person name="Cuming A."/>
            <person name="Hasebe M."/>
            <person name="Lucas S."/>
            <person name="Mishler D.B."/>
            <person name="Reski R."/>
            <person name="Grigoriev I."/>
            <person name="Quatrano R.S."/>
            <person name="Boore J.L."/>
        </authorList>
    </citation>
    <scope>NUCLEOTIDE SEQUENCE [LARGE SCALE GENOMIC DNA]</scope>
    <source>
        <strain evidence="8 9">cv. Gransden 2004</strain>
    </source>
</reference>
<reference evidence="8" key="3">
    <citation type="submission" date="2020-12" db="UniProtKB">
        <authorList>
            <consortium name="EnsemblPlants"/>
        </authorList>
    </citation>
    <scope>IDENTIFICATION</scope>
</reference>
<dbReference type="EnsemblPlants" id="Pp3c4_22140V3.2">
    <property type="protein sequence ID" value="PAC:32919611.CDS.1"/>
    <property type="gene ID" value="Pp3c4_22140"/>
</dbReference>
<organism evidence="7">
    <name type="scientific">Physcomitrium patens</name>
    <name type="common">Spreading-leaved earth moss</name>
    <name type="synonym">Physcomitrella patens</name>
    <dbReference type="NCBI Taxonomy" id="3218"/>
    <lineage>
        <taxon>Eukaryota</taxon>
        <taxon>Viridiplantae</taxon>
        <taxon>Streptophyta</taxon>
        <taxon>Embryophyta</taxon>
        <taxon>Bryophyta</taxon>
        <taxon>Bryophytina</taxon>
        <taxon>Bryopsida</taxon>
        <taxon>Funariidae</taxon>
        <taxon>Funariales</taxon>
        <taxon>Funariaceae</taxon>
        <taxon>Physcomitrium</taxon>
    </lineage>
</organism>
<evidence type="ECO:0000256" key="5">
    <source>
        <dbReference type="SAM" id="Phobius"/>
    </source>
</evidence>
<dbReference type="RefSeq" id="XP_024374458.1">
    <property type="nucleotide sequence ID" value="XM_024518690.2"/>
</dbReference>
<feature type="transmembrane region" description="Helical" evidence="5">
    <location>
        <begin position="58"/>
        <end position="90"/>
    </location>
</feature>
<dbReference type="GeneID" id="112281797"/>
<dbReference type="Proteomes" id="UP000006727">
    <property type="component" value="Chromosome 4"/>
</dbReference>